<accession>A0A6P9B7M5</accession>
<dbReference type="GO" id="GO:0030496">
    <property type="term" value="C:midbody"/>
    <property type="evidence" value="ECO:0007669"/>
    <property type="project" value="UniProtKB-SubCell"/>
</dbReference>
<proteinExistence type="predicted"/>
<dbReference type="SUPFAM" id="SSF116846">
    <property type="entry name" value="MIT domain"/>
    <property type="match status" value="1"/>
</dbReference>
<dbReference type="GO" id="GO:0008289">
    <property type="term" value="F:lipid binding"/>
    <property type="evidence" value="ECO:0007669"/>
    <property type="project" value="UniProtKB-KW"/>
</dbReference>
<feature type="domain" description="MIT" evidence="19">
    <location>
        <begin position="18"/>
        <end position="96"/>
    </location>
</feature>
<dbReference type="CTD" id="23111"/>
<keyword evidence="9" id="KW-0832">Ubl conjugation</keyword>
<name>A0A6P9B7M5_PANGU</name>
<evidence type="ECO:0000256" key="9">
    <source>
        <dbReference type="ARBA" id="ARBA00022843"/>
    </source>
</evidence>
<evidence type="ECO:0000256" key="10">
    <source>
        <dbReference type="ARBA" id="ARBA00022963"/>
    </source>
</evidence>
<evidence type="ECO:0000256" key="6">
    <source>
        <dbReference type="ARBA" id="ARBA00022499"/>
    </source>
</evidence>
<evidence type="ECO:0000256" key="17">
    <source>
        <dbReference type="ARBA" id="ARBA00067916"/>
    </source>
</evidence>
<evidence type="ECO:0000313" key="20">
    <source>
        <dbReference type="Proteomes" id="UP001652622"/>
    </source>
</evidence>
<comment type="subcellular location">
    <subcellularLocation>
        <location evidence="2">Cytoplasm</location>
    </subcellularLocation>
    <subcellularLocation>
        <location evidence="3">Lipid droplet</location>
    </subcellularLocation>
    <subcellularLocation>
        <location evidence="1">Midbody</location>
    </subcellularLocation>
</comment>
<dbReference type="GO" id="GO:0006869">
    <property type="term" value="P:lipid transport"/>
    <property type="evidence" value="ECO:0007669"/>
    <property type="project" value="UniProtKB-KW"/>
</dbReference>
<reference evidence="21" key="1">
    <citation type="submission" date="2025-08" db="UniProtKB">
        <authorList>
            <consortium name="RefSeq"/>
        </authorList>
    </citation>
    <scope>IDENTIFICATION</scope>
    <source>
        <tissue evidence="21">Blood</tissue>
    </source>
</reference>
<keyword evidence="8" id="KW-0551">Lipid droplet</keyword>
<evidence type="ECO:0000256" key="3">
    <source>
        <dbReference type="ARBA" id="ARBA00004502"/>
    </source>
</evidence>
<evidence type="ECO:0000313" key="21">
    <source>
        <dbReference type="RefSeq" id="XP_034267252.1"/>
    </source>
</evidence>
<dbReference type="GO" id="GO:0005886">
    <property type="term" value="C:plasma membrane"/>
    <property type="evidence" value="ECO:0007669"/>
    <property type="project" value="TreeGrafter"/>
</dbReference>
<evidence type="ECO:0000256" key="14">
    <source>
        <dbReference type="ARBA" id="ARBA00023121"/>
    </source>
</evidence>
<dbReference type="Gene3D" id="1.20.58.80">
    <property type="entry name" value="Phosphotransferase system, lactose/cellobiose-type IIA subunit"/>
    <property type="match status" value="1"/>
</dbReference>
<dbReference type="GO" id="GO:0016042">
    <property type="term" value="P:lipid catabolic process"/>
    <property type="evidence" value="ECO:0007669"/>
    <property type="project" value="UniProtKB-KW"/>
</dbReference>
<keyword evidence="10" id="KW-0442">Lipid degradation</keyword>
<evidence type="ECO:0000256" key="8">
    <source>
        <dbReference type="ARBA" id="ARBA00022677"/>
    </source>
</evidence>
<dbReference type="InterPro" id="IPR036181">
    <property type="entry name" value="MIT_dom_sf"/>
</dbReference>
<dbReference type="RefSeq" id="XP_034267252.1">
    <property type="nucleotide sequence ID" value="XM_034411361.2"/>
</dbReference>
<keyword evidence="14" id="KW-0446">Lipid-binding</keyword>
<evidence type="ECO:0000256" key="2">
    <source>
        <dbReference type="ARBA" id="ARBA00004496"/>
    </source>
</evidence>
<evidence type="ECO:0000256" key="15">
    <source>
        <dbReference type="ARBA" id="ARBA00054810"/>
    </source>
</evidence>
<keyword evidence="11" id="KW-0007">Acetylation</keyword>
<comment type="function">
    <text evidence="15">Lipophagy receptor that plays an important role in lipid droplet (LD) turnover in motor neurons. Localizes to LDs and interacts with components of the autophagy machinery, such as MAP1LC3A/C proteins to deliver LDs to autophagosomes for degradation via lipophagy. Lipid transfer protein required for lipid droplet degradation, including by lipophagy. Can bind and transfer all lipid species found in lipid droplets, from phospholipids to triglycerides and sterol esters but the direction of lipid transfer by spartin and its cargos are unknown. May be implicated in endosomal trafficking, or microtubule dynamics, or both. Participates in cytokinesis.</text>
</comment>
<evidence type="ECO:0000256" key="13">
    <source>
        <dbReference type="ARBA" id="ARBA00023098"/>
    </source>
</evidence>
<dbReference type="InterPro" id="IPR045036">
    <property type="entry name" value="Spartin-like"/>
</dbReference>
<dbReference type="FunFam" id="1.20.58.80:FF:000009">
    <property type="entry name" value="spartin isoform X1"/>
    <property type="match status" value="1"/>
</dbReference>
<gene>
    <name evidence="21" type="primary">SPART</name>
</gene>
<dbReference type="GO" id="GO:0030514">
    <property type="term" value="P:negative regulation of BMP signaling pathway"/>
    <property type="evidence" value="ECO:0007669"/>
    <property type="project" value="TreeGrafter"/>
</dbReference>
<organism evidence="20 21">
    <name type="scientific">Pantherophis guttatus</name>
    <name type="common">Corn snake</name>
    <name type="synonym">Elaphe guttata</name>
    <dbReference type="NCBI Taxonomy" id="94885"/>
    <lineage>
        <taxon>Eukaryota</taxon>
        <taxon>Metazoa</taxon>
        <taxon>Chordata</taxon>
        <taxon>Craniata</taxon>
        <taxon>Vertebrata</taxon>
        <taxon>Euteleostomi</taxon>
        <taxon>Lepidosauria</taxon>
        <taxon>Squamata</taxon>
        <taxon>Bifurcata</taxon>
        <taxon>Unidentata</taxon>
        <taxon>Episquamata</taxon>
        <taxon>Toxicofera</taxon>
        <taxon>Serpentes</taxon>
        <taxon>Colubroidea</taxon>
        <taxon>Colubridae</taxon>
        <taxon>Colubrinae</taxon>
        <taxon>Pantherophis</taxon>
    </lineage>
</organism>
<keyword evidence="7" id="KW-0597">Phosphoprotein</keyword>
<dbReference type="InterPro" id="IPR009686">
    <property type="entry name" value="Senescence/spartin_C"/>
</dbReference>
<evidence type="ECO:0000256" key="5">
    <source>
        <dbReference type="ARBA" id="ARBA00022490"/>
    </source>
</evidence>
<dbReference type="OrthoDB" id="20821at2759"/>
<dbReference type="GO" id="GO:0005737">
    <property type="term" value="C:cytoplasm"/>
    <property type="evidence" value="ECO:0007669"/>
    <property type="project" value="UniProtKB-SubCell"/>
</dbReference>
<evidence type="ECO:0000256" key="16">
    <source>
        <dbReference type="ARBA" id="ARBA00064034"/>
    </source>
</evidence>
<evidence type="ECO:0000256" key="4">
    <source>
        <dbReference type="ARBA" id="ARBA00022448"/>
    </source>
</evidence>
<keyword evidence="6" id="KW-1017">Isopeptide bond</keyword>
<dbReference type="GO" id="GO:0005811">
    <property type="term" value="C:lipid droplet"/>
    <property type="evidence" value="ECO:0007669"/>
    <property type="project" value="UniProtKB-SubCell"/>
</dbReference>
<dbReference type="AlphaFoldDB" id="A0A6P9B7M5"/>
<dbReference type="Proteomes" id="UP001652622">
    <property type="component" value="Unplaced"/>
</dbReference>
<evidence type="ECO:0000256" key="12">
    <source>
        <dbReference type="ARBA" id="ARBA00023055"/>
    </source>
</evidence>
<evidence type="ECO:0000256" key="1">
    <source>
        <dbReference type="ARBA" id="ARBA00004214"/>
    </source>
</evidence>
<evidence type="ECO:0000259" key="19">
    <source>
        <dbReference type="SMART" id="SM00745"/>
    </source>
</evidence>
<evidence type="ECO:0000256" key="7">
    <source>
        <dbReference type="ARBA" id="ARBA00022553"/>
    </source>
</evidence>
<keyword evidence="20" id="KW-1185">Reference proteome</keyword>
<sequence length="596" mass="64886">MEPGQDSAMQENENARAIEDEYKKAFVYINKALNADELGQIEAAKNYYRQGLTHLSKGVRIPSEGLEGTKSHAIPVRQMQQKMRETLENVTARLRLLDENSQVNITTISSNIEMPKLYPTIPSKEKPEKPLVPSSLTSPPQPLSSHGNIGSTSQGQMAAVSPSTSMPNEAPPAYTPEATDGHYTVSYGTESGEFSSVGEDYYKKCTQPPPVDNFGVDADELILIPHGVQIFYVTPDGQVSAPSYPGYLRIVKFLDTDAATAHNRPPAFLQVCDWIYPLMCSQSPVLSCRTGVYMFPDMMAQVSGSYVGVVLSSELPIADRELFEDLLKQMTDLRIQPAEASSDVINLGQIVRIQPVPEERDRELPDWSEKIAHGILSGASWLSWGLVKGAEYTGKAIHKGASKLREHIHPEEKPLEVNPTVAKGLHVARQATGGAVKVSQFLVEGVCSVASCVGRELAPHVKKHGSKLVPESLKKDKDGKSTLDGALVVAASGVQGFSTIWQGLECAAKCIAKNVSTETVKTVRFKYGDDAGQATNNAVSSAINVGVTAFNIDHIGIKAMVKKTAKETGHAVLDDYKITEKDENKALQKREKKDEQ</sequence>
<evidence type="ECO:0000256" key="18">
    <source>
        <dbReference type="SAM" id="MobiDB-lite"/>
    </source>
</evidence>
<comment type="subunit">
    <text evidence="16">Interacts with ITCH and WWP1. Interacts (via MIT domain) with IST1; leading to the recruitment of SPART to midbodies. Interacts with MAP1LC3A and MAP1LC3C.</text>
</comment>
<feature type="region of interest" description="Disordered" evidence="18">
    <location>
        <begin position="117"/>
        <end position="187"/>
    </location>
</feature>
<dbReference type="SMART" id="SM00745">
    <property type="entry name" value="MIT"/>
    <property type="match status" value="1"/>
</dbReference>
<evidence type="ECO:0000256" key="11">
    <source>
        <dbReference type="ARBA" id="ARBA00022990"/>
    </source>
</evidence>
<keyword evidence="13" id="KW-0443">Lipid metabolism</keyword>
<protein>
    <recommendedName>
        <fullName evidence="17">Spartin</fullName>
    </recommendedName>
</protein>
<keyword evidence="12" id="KW-0445">Lipid transport</keyword>
<dbReference type="InterPro" id="IPR007330">
    <property type="entry name" value="MIT_dom"/>
</dbReference>
<feature type="compositionally biased region" description="Polar residues" evidence="18">
    <location>
        <begin position="146"/>
        <end position="167"/>
    </location>
</feature>
<dbReference type="GO" id="GO:0051301">
    <property type="term" value="P:cell division"/>
    <property type="evidence" value="ECO:0007669"/>
    <property type="project" value="TreeGrafter"/>
</dbReference>
<dbReference type="PANTHER" id="PTHR21068:SF43">
    <property type="entry name" value="SPARTIN"/>
    <property type="match status" value="1"/>
</dbReference>
<dbReference type="PANTHER" id="PTHR21068">
    <property type="entry name" value="SPARTIN"/>
    <property type="match status" value="1"/>
</dbReference>
<keyword evidence="4" id="KW-0813">Transport</keyword>
<dbReference type="Pfam" id="PF06911">
    <property type="entry name" value="Senescence"/>
    <property type="match status" value="1"/>
</dbReference>
<keyword evidence="5" id="KW-0963">Cytoplasm</keyword>
<dbReference type="GeneID" id="117662078"/>
<dbReference type="GO" id="GO:0061724">
    <property type="term" value="P:lipophagy"/>
    <property type="evidence" value="ECO:0007669"/>
    <property type="project" value="UniProtKB-ARBA"/>
</dbReference>